<evidence type="ECO:0000313" key="3">
    <source>
        <dbReference type="EMBL" id="SFQ62361.1"/>
    </source>
</evidence>
<reference evidence="2" key="3">
    <citation type="submission" date="2024-05" db="EMBL/GenBank/DDBJ databases">
        <authorList>
            <person name="de Witt J."/>
        </authorList>
    </citation>
    <scope>NUCLEOTIDE SEQUENCE</scope>
    <source>
        <strain evidence="2">FZJ</strain>
    </source>
</reference>
<keyword evidence="1" id="KW-0732">Signal</keyword>
<dbReference type="Proteomes" id="UP000242815">
    <property type="component" value="Unassembled WGS sequence"/>
</dbReference>
<dbReference type="STRING" id="1002526.SAMN05216578_101472"/>
<evidence type="ECO:0000313" key="2">
    <source>
        <dbReference type="EMBL" id="MDX9687179.1"/>
    </source>
</evidence>
<dbReference type="RefSeq" id="WP_090536571.1">
    <property type="nucleotide sequence ID" value="NZ_FOYD01000001.1"/>
</dbReference>
<keyword evidence="5" id="KW-1185">Reference proteome</keyword>
<reference evidence="5" key="2">
    <citation type="submission" date="2023-07" db="EMBL/GenBank/DDBJ databases">
        <authorList>
            <person name="de Witt J."/>
        </authorList>
    </citation>
    <scope>NUCLEOTIDE SEQUENCE [LARGE SCALE GENOMIC DNA]</scope>
    <source>
        <strain evidence="5">FZJ</strain>
    </source>
</reference>
<dbReference type="Proteomes" id="UP001281217">
    <property type="component" value="Unassembled WGS sequence"/>
</dbReference>
<dbReference type="EMBL" id="JAVRDO010000004">
    <property type="protein sequence ID" value="MDX9687179.1"/>
    <property type="molecule type" value="Genomic_DNA"/>
</dbReference>
<accession>A0A1I6A0V9</accession>
<evidence type="ECO:0000313" key="5">
    <source>
        <dbReference type="Proteomes" id="UP001281217"/>
    </source>
</evidence>
<reference evidence="3 4" key="1">
    <citation type="submission" date="2016-10" db="EMBL/GenBank/DDBJ databases">
        <authorList>
            <person name="de Groot N.N."/>
        </authorList>
    </citation>
    <scope>NUCLEOTIDE SEQUENCE [LARGE SCALE GENOMIC DNA]</scope>
    <source>
        <strain evidence="3 4">JCM 18415</strain>
    </source>
</reference>
<dbReference type="OrthoDB" id="9181346at2"/>
<feature type="signal peptide" evidence="1">
    <location>
        <begin position="1"/>
        <end position="30"/>
    </location>
</feature>
<sequence>MSMDRRFVLKGMALGSLAGLTLGGALPALGAAHGSPRSSAARPALVLVNQGAEQSAFVQGARATGAAVQVRQIGGDLTDLLSLQSQLGSGRKMRLIGLLDDASAALVVDMARSAGARVEWLGQHTARGGVTRHRLLNTASAEGCARQLGRQLHGCGAGFELTEERLGSAAPARQLSAAPRNQRHADQWAAGIGYLLGSLGAGRPTAAPLIAQAGAPLDGSFVSFSIET</sequence>
<dbReference type="AlphaFoldDB" id="A0A1I6A0V9"/>
<evidence type="ECO:0000256" key="1">
    <source>
        <dbReference type="SAM" id="SignalP"/>
    </source>
</evidence>
<dbReference type="InterPro" id="IPR006311">
    <property type="entry name" value="TAT_signal"/>
</dbReference>
<dbReference type="EMBL" id="FOYD01000001">
    <property type="protein sequence ID" value="SFQ62361.1"/>
    <property type="molecule type" value="Genomic_DNA"/>
</dbReference>
<dbReference type="PROSITE" id="PS51318">
    <property type="entry name" value="TAT"/>
    <property type="match status" value="1"/>
</dbReference>
<gene>
    <name evidence="2" type="ORF">RED13_001604</name>
    <name evidence="3" type="ORF">SAMN05216578_101472</name>
</gene>
<organism evidence="3 4">
    <name type="scientific">Halopseudomonas formosensis</name>
    <dbReference type="NCBI Taxonomy" id="1002526"/>
    <lineage>
        <taxon>Bacteria</taxon>
        <taxon>Pseudomonadati</taxon>
        <taxon>Pseudomonadota</taxon>
        <taxon>Gammaproteobacteria</taxon>
        <taxon>Pseudomonadales</taxon>
        <taxon>Pseudomonadaceae</taxon>
        <taxon>Halopseudomonas</taxon>
    </lineage>
</organism>
<name>A0A1I6A0V9_9GAMM</name>
<proteinExistence type="predicted"/>
<feature type="chain" id="PRO_5043145548" evidence="1">
    <location>
        <begin position="31"/>
        <end position="228"/>
    </location>
</feature>
<evidence type="ECO:0000313" key="4">
    <source>
        <dbReference type="Proteomes" id="UP000242815"/>
    </source>
</evidence>
<protein>
    <submittedName>
        <fullName evidence="3">Uncharacterized protein</fullName>
    </submittedName>
</protein>